<comment type="similarity">
    <text evidence="2">Belongs to the otopetrin family.</text>
</comment>
<organism evidence="14 15">
    <name type="scientific">Dermatophagoides farinae</name>
    <name type="common">American house dust mite</name>
    <dbReference type="NCBI Taxonomy" id="6954"/>
    <lineage>
        <taxon>Eukaryota</taxon>
        <taxon>Metazoa</taxon>
        <taxon>Ecdysozoa</taxon>
        <taxon>Arthropoda</taxon>
        <taxon>Chelicerata</taxon>
        <taxon>Arachnida</taxon>
        <taxon>Acari</taxon>
        <taxon>Acariformes</taxon>
        <taxon>Sarcoptiformes</taxon>
        <taxon>Astigmata</taxon>
        <taxon>Psoroptidia</taxon>
        <taxon>Analgoidea</taxon>
        <taxon>Pyroglyphidae</taxon>
        <taxon>Dermatophagoidinae</taxon>
        <taxon>Dermatophagoides</taxon>
    </lineage>
</organism>
<feature type="compositionally biased region" description="Polar residues" evidence="11">
    <location>
        <begin position="56"/>
        <end position="68"/>
    </location>
</feature>
<proteinExistence type="inferred from homology"/>
<dbReference type="PANTHER" id="PTHR21522:SF58">
    <property type="entry name" value="AGAP000074-PA"/>
    <property type="match status" value="1"/>
</dbReference>
<evidence type="ECO:0000256" key="2">
    <source>
        <dbReference type="ARBA" id="ARBA00006513"/>
    </source>
</evidence>
<evidence type="ECO:0000313" key="15">
    <source>
        <dbReference type="Proteomes" id="UP000790347"/>
    </source>
</evidence>
<dbReference type="InterPro" id="IPR004878">
    <property type="entry name" value="Otopetrin"/>
</dbReference>
<gene>
    <name evidence="14" type="ORF">DERF_015931</name>
    <name evidence="13" type="ORF">HUG17_3896</name>
</gene>
<evidence type="ECO:0000256" key="5">
    <source>
        <dbReference type="ARBA" id="ARBA00022692"/>
    </source>
</evidence>
<dbReference type="GO" id="GO:0015252">
    <property type="term" value="F:proton channel activity"/>
    <property type="evidence" value="ECO:0007669"/>
    <property type="project" value="InterPro"/>
</dbReference>
<sequence>MNRIYHRDDPHQKLHRKIDQDGDYYYIDNNLPRYFRPPSLSIVTLTSETSKFLQQSQRRRSYNSNISTIDIEEEPEEEAKAEQIQNENVANESDKQDIKTKSNRFENYRPSIKRRQTTTTADNESSSSSSLTSIVRPRRSPIERRLSRKFSDADLKIRSIVYGQNDPEDTEDSDNKDYDEQSHHQQQVQMTSINKEIIIRPEHLNNDNDRPSKRLYEKSRYSHQQQPNGGGKLIIHQQNRLRQFDDSISNIIVPRSKSILKPPSSPPISSDQLPPQLHLSSNPYGSDMASIGECSIGHSREHQQNNNQQPKLNDQQDQLMRSRLIKLLSIMYALLLIVVGAIITIGDMEKVTNDRDHLYSIFITAIGIAFLLFIHVDVQRHKRFVLRWQQRRKELIESPLLKSNNDKNDNDDDNNNNGNTALNMDLNVDNGIDGKDCDSVSVTTAVIFNRVYQMNDGQNRLVDMDDETRQTLNGYRFLTGKHSGSFFLKIGMTLFCMGSIIHQGINLSFQIHYFSTNVIECRNGISLSVYLLRCISAFYQLYIAFKYSNLIINRNQWIVRFGLMHLVGSSLSFWVSTIIEEAVHGYMEKIKAMNEENSNYVMSNTVFLHDAYNHYIQCLNKTLVDFESIDAIPLLYPFSVEFNIILASVWYVVWTNIGNNDSNSEMHSMNEELNEDRHTGKIDIVYRSNVTISADCHASNLGMFSGFFSLLVTLVTIIIFFTTIKHDQYKTIGIAVFTTQLTFLTICCAITVPLAFRRTSKLNVAKHLDSPQSIMDDFLLVIPLPFYFIHHLLCIYSEMLQFTLNSTFMAICYILNIIQVTWQTPFIIDGIRRCSNERRLRYKKPGKQLITFNIIINITLWILITFEMKSVDKYHSMGAKYGKFVWMIILDTCLPLMLFYRFHCSVCLADMWKHCYEKDEH</sequence>
<accession>A0A922L0S4</accession>
<evidence type="ECO:0000256" key="4">
    <source>
        <dbReference type="ARBA" id="ARBA00022475"/>
    </source>
</evidence>
<evidence type="ECO:0000256" key="10">
    <source>
        <dbReference type="ARBA" id="ARBA00023303"/>
    </source>
</evidence>
<feature type="transmembrane region" description="Helical" evidence="12">
    <location>
        <begin position="884"/>
        <end position="902"/>
    </location>
</feature>
<protein>
    <submittedName>
        <fullName evidence="13">Otopetrin-2-like</fullName>
    </submittedName>
</protein>
<keyword evidence="3" id="KW-0813">Transport</keyword>
<evidence type="ECO:0000256" key="9">
    <source>
        <dbReference type="ARBA" id="ARBA00023136"/>
    </source>
</evidence>
<keyword evidence="15" id="KW-1185">Reference proteome</keyword>
<dbReference type="OrthoDB" id="6429739at2759"/>
<dbReference type="GO" id="GO:0005886">
    <property type="term" value="C:plasma membrane"/>
    <property type="evidence" value="ECO:0007669"/>
    <property type="project" value="UniProtKB-SubCell"/>
</dbReference>
<feature type="compositionally biased region" description="Basic and acidic residues" evidence="11">
    <location>
        <begin position="92"/>
        <end position="107"/>
    </location>
</feature>
<feature type="compositionally biased region" description="Basic and acidic residues" evidence="11">
    <location>
        <begin position="173"/>
        <end position="183"/>
    </location>
</feature>
<comment type="subcellular location">
    <subcellularLocation>
        <location evidence="1">Cell membrane</location>
        <topology evidence="1">Multi-pass membrane protein</topology>
    </subcellularLocation>
</comment>
<evidence type="ECO:0000256" key="8">
    <source>
        <dbReference type="ARBA" id="ARBA00023065"/>
    </source>
</evidence>
<dbReference type="Pfam" id="PF03189">
    <property type="entry name" value="Otopetrin"/>
    <property type="match status" value="1"/>
</dbReference>
<feature type="transmembrane region" description="Helical" evidence="12">
    <location>
        <begin position="486"/>
        <end position="505"/>
    </location>
</feature>
<reference evidence="13" key="3">
    <citation type="journal article" date="2021" name="World Allergy Organ. J.">
        <title>Chromosome-level assembly of Dermatophagoides farinae genome and transcriptome reveals two novel allergens Der f 37 and Der f 39.</title>
        <authorList>
            <person name="Chen J."/>
            <person name="Cai Z."/>
            <person name="Fan D."/>
            <person name="Hu J."/>
            <person name="Hou Y."/>
            <person name="He Y."/>
            <person name="Zhang Z."/>
            <person name="Zhao Z."/>
            <person name="Gao P."/>
            <person name="Hu W."/>
            <person name="Sun J."/>
            <person name="Li J."/>
            <person name="Ji K."/>
        </authorList>
    </citation>
    <scope>NUCLEOTIDE SEQUENCE</scope>
    <source>
        <strain evidence="13">JKM2019</strain>
    </source>
</reference>
<feature type="region of interest" description="Disordered" evidence="11">
    <location>
        <begin position="255"/>
        <end position="284"/>
    </location>
</feature>
<feature type="transmembrane region" description="Helical" evidence="12">
    <location>
        <begin position="734"/>
        <end position="756"/>
    </location>
</feature>
<keyword evidence="7 12" id="KW-1133">Transmembrane helix</keyword>
<feature type="transmembrane region" description="Helical" evidence="12">
    <location>
        <begin position="777"/>
        <end position="796"/>
    </location>
</feature>
<feature type="region of interest" description="Disordered" evidence="11">
    <location>
        <begin position="160"/>
        <end position="194"/>
    </location>
</feature>
<keyword evidence="5 12" id="KW-0812">Transmembrane</keyword>
<feature type="transmembrane region" description="Helical" evidence="12">
    <location>
        <begin position="525"/>
        <end position="545"/>
    </location>
</feature>
<feature type="transmembrane region" description="Helical" evidence="12">
    <location>
        <begin position="701"/>
        <end position="722"/>
    </location>
</feature>
<reference evidence="13" key="2">
    <citation type="submission" date="2020-06" db="EMBL/GenBank/DDBJ databases">
        <authorList>
            <person name="Ji K."/>
            <person name="Li J."/>
        </authorList>
    </citation>
    <scope>NUCLEOTIDE SEQUENCE</scope>
    <source>
        <strain evidence="13">JKM2019</strain>
        <tissue evidence="13">Whole body</tissue>
    </source>
</reference>
<feature type="transmembrane region" description="Helical" evidence="12">
    <location>
        <begin position="808"/>
        <end position="828"/>
    </location>
</feature>
<feature type="region of interest" description="Disordered" evidence="11">
    <location>
        <begin position="56"/>
        <end position="140"/>
    </location>
</feature>
<dbReference type="Proteomes" id="UP000828236">
    <property type="component" value="Unassembled WGS sequence"/>
</dbReference>
<feature type="compositionally biased region" description="Acidic residues" evidence="11">
    <location>
        <begin position="70"/>
        <end position="79"/>
    </location>
</feature>
<dbReference type="EMBL" id="SDOV01000007">
    <property type="protein sequence ID" value="KAH7639863.1"/>
    <property type="molecule type" value="Genomic_DNA"/>
</dbReference>
<evidence type="ECO:0000256" key="3">
    <source>
        <dbReference type="ARBA" id="ARBA00022448"/>
    </source>
</evidence>
<evidence type="ECO:0000256" key="12">
    <source>
        <dbReference type="SAM" id="Phobius"/>
    </source>
</evidence>
<keyword evidence="8" id="KW-0406">Ion transport</keyword>
<dbReference type="EMBL" id="ASGP02000009">
    <property type="protein sequence ID" value="KAH9491200.1"/>
    <property type="molecule type" value="Genomic_DNA"/>
</dbReference>
<evidence type="ECO:0000313" key="14">
    <source>
        <dbReference type="EMBL" id="KAH9491200.1"/>
    </source>
</evidence>
<keyword evidence="4" id="KW-1003">Cell membrane</keyword>
<feature type="transmembrane region" description="Helical" evidence="12">
    <location>
        <begin position="557"/>
        <end position="579"/>
    </location>
</feature>
<evidence type="ECO:0000313" key="13">
    <source>
        <dbReference type="EMBL" id="KAH7639863.1"/>
    </source>
</evidence>
<evidence type="ECO:0000256" key="1">
    <source>
        <dbReference type="ARBA" id="ARBA00004651"/>
    </source>
</evidence>
<feature type="compositionally biased region" description="Polar residues" evidence="11">
    <location>
        <begin position="184"/>
        <end position="194"/>
    </location>
</feature>
<feature type="transmembrane region" description="Helical" evidence="12">
    <location>
        <begin position="634"/>
        <end position="654"/>
    </location>
</feature>
<name>A0A922L0S4_DERFA</name>
<dbReference type="AlphaFoldDB" id="A0A922L0S4"/>
<dbReference type="PANTHER" id="PTHR21522">
    <property type="entry name" value="PROTON CHANNEL OTOP"/>
    <property type="match status" value="1"/>
</dbReference>
<evidence type="ECO:0000256" key="6">
    <source>
        <dbReference type="ARBA" id="ARBA00022781"/>
    </source>
</evidence>
<feature type="compositionally biased region" description="Low complexity" evidence="11">
    <location>
        <begin position="256"/>
        <end position="276"/>
    </location>
</feature>
<reference evidence="14" key="1">
    <citation type="submission" date="2013-05" db="EMBL/GenBank/DDBJ databases">
        <authorList>
            <person name="Yim A.K.Y."/>
            <person name="Chan T.F."/>
            <person name="Ji K.M."/>
            <person name="Liu X.Y."/>
            <person name="Zhou J.W."/>
            <person name="Li R.Q."/>
            <person name="Yang K.Y."/>
            <person name="Li J."/>
            <person name="Li M."/>
            <person name="Law P.T.W."/>
            <person name="Wu Y.L."/>
            <person name="Cai Z.L."/>
            <person name="Qin H."/>
            <person name="Bao Y."/>
            <person name="Leung R.K.K."/>
            <person name="Ng P.K.S."/>
            <person name="Zou J."/>
            <person name="Zhong X.J."/>
            <person name="Ran P.X."/>
            <person name="Zhong N.S."/>
            <person name="Liu Z.G."/>
            <person name="Tsui S.K.W."/>
        </authorList>
    </citation>
    <scope>NUCLEOTIDE SEQUENCE</scope>
    <source>
        <strain evidence="14">Derf</strain>
        <tissue evidence="14">Whole organism</tissue>
    </source>
</reference>
<evidence type="ECO:0000256" key="7">
    <source>
        <dbReference type="ARBA" id="ARBA00022989"/>
    </source>
</evidence>
<feature type="transmembrane region" description="Helical" evidence="12">
    <location>
        <begin position="849"/>
        <end position="864"/>
    </location>
</feature>
<reference evidence="14" key="4">
    <citation type="journal article" date="2022" name="Res Sq">
        <title>Comparative Genomics Reveals Insights into the Divergent Evolution of Astigmatic Mites and Household Pest Adaptations.</title>
        <authorList>
            <person name="Xiong Q."/>
            <person name="Wan A.T.-Y."/>
            <person name="Liu X.-Y."/>
            <person name="Fung C.S.-H."/>
            <person name="Xiao X."/>
            <person name="Malainual N."/>
            <person name="Hou J."/>
            <person name="Wang L."/>
            <person name="Wang M."/>
            <person name="Yang K."/>
            <person name="Cui Y."/>
            <person name="Leung E."/>
            <person name="Nong W."/>
            <person name="Shin S.-K."/>
            <person name="Au S."/>
            <person name="Jeong K.Y."/>
            <person name="Chew F.T."/>
            <person name="Hui J."/>
            <person name="Leung T.F."/>
            <person name="Tungtrongchitr A."/>
            <person name="Zhong N."/>
            <person name="Liu Z."/>
            <person name="Tsui S."/>
        </authorList>
    </citation>
    <scope>NUCLEOTIDE SEQUENCE</scope>
    <source>
        <strain evidence="14">Derf</strain>
        <tissue evidence="14">Whole organism</tissue>
    </source>
</reference>
<feature type="region of interest" description="Disordered" evidence="11">
    <location>
        <begin position="399"/>
        <end position="420"/>
    </location>
</feature>
<keyword evidence="10" id="KW-0407">Ion channel</keyword>
<dbReference type="Proteomes" id="UP000790347">
    <property type="component" value="Unassembled WGS sequence"/>
</dbReference>
<comment type="caution">
    <text evidence="14">The sequence shown here is derived from an EMBL/GenBank/DDBJ whole genome shotgun (WGS) entry which is preliminary data.</text>
</comment>
<feature type="transmembrane region" description="Helical" evidence="12">
    <location>
        <begin position="358"/>
        <end position="378"/>
    </location>
</feature>
<feature type="compositionally biased region" description="Low complexity" evidence="11">
    <location>
        <begin position="117"/>
        <end position="133"/>
    </location>
</feature>
<keyword evidence="6" id="KW-0375">Hydrogen ion transport</keyword>
<keyword evidence="9 12" id="KW-0472">Membrane</keyword>
<feature type="transmembrane region" description="Helical" evidence="12">
    <location>
        <begin position="324"/>
        <end position="346"/>
    </location>
</feature>
<evidence type="ECO:0000256" key="11">
    <source>
        <dbReference type="SAM" id="MobiDB-lite"/>
    </source>
</evidence>